<organism evidence="1 2">
    <name type="scientific">Trichobilharzia regenti</name>
    <name type="common">Nasal bird schistosome</name>
    <dbReference type="NCBI Taxonomy" id="157069"/>
    <lineage>
        <taxon>Eukaryota</taxon>
        <taxon>Metazoa</taxon>
        <taxon>Spiralia</taxon>
        <taxon>Lophotrochozoa</taxon>
        <taxon>Platyhelminthes</taxon>
        <taxon>Trematoda</taxon>
        <taxon>Digenea</taxon>
        <taxon>Strigeidida</taxon>
        <taxon>Schistosomatoidea</taxon>
        <taxon>Schistosomatidae</taxon>
        <taxon>Trichobilharzia</taxon>
    </lineage>
</organism>
<dbReference type="Proteomes" id="UP000050795">
    <property type="component" value="Unassembled WGS sequence"/>
</dbReference>
<reference evidence="1" key="1">
    <citation type="submission" date="2022-06" db="EMBL/GenBank/DDBJ databases">
        <authorList>
            <person name="Berger JAMES D."/>
            <person name="Berger JAMES D."/>
        </authorList>
    </citation>
    <scope>NUCLEOTIDE SEQUENCE [LARGE SCALE GENOMIC DNA]</scope>
</reference>
<dbReference type="AlphaFoldDB" id="A0AA85JNZ5"/>
<protein>
    <submittedName>
        <fullName evidence="2">Uncharacterized protein</fullName>
    </submittedName>
</protein>
<evidence type="ECO:0000313" key="2">
    <source>
        <dbReference type="WBParaSite" id="TREG1_31540.1"/>
    </source>
</evidence>
<keyword evidence="1" id="KW-1185">Reference proteome</keyword>
<proteinExistence type="predicted"/>
<name>A0AA85JNZ5_TRIRE</name>
<dbReference type="WBParaSite" id="TREG1_31540.1">
    <property type="protein sequence ID" value="TREG1_31540.1"/>
    <property type="gene ID" value="TREG1_31540"/>
</dbReference>
<accession>A0AA85JNZ5</accession>
<reference evidence="2" key="2">
    <citation type="submission" date="2023-11" db="UniProtKB">
        <authorList>
            <consortium name="WormBaseParasite"/>
        </authorList>
    </citation>
    <scope>IDENTIFICATION</scope>
</reference>
<evidence type="ECO:0000313" key="1">
    <source>
        <dbReference type="Proteomes" id="UP000050795"/>
    </source>
</evidence>
<sequence length="116" mass="13341">METDWTYSAKTIKWRRTSNHHLTRIQSEDNKLDAGITVTFRRSFEVEFLVLAKEDWREQGKDKQILLKPHVSFTTQGNNNSVSVGCTAVSMLAYHAHALGFDHRPPTHSFVSIIQQ</sequence>